<dbReference type="Pfam" id="PF01040">
    <property type="entry name" value="UbiA"/>
    <property type="match status" value="1"/>
</dbReference>
<comment type="subcellular location">
    <subcellularLocation>
        <location evidence="1">Membrane</location>
        <topology evidence="1">Multi-pass membrane protein</topology>
    </subcellularLocation>
</comment>
<keyword evidence="5" id="KW-0808">Transferase</keyword>
<dbReference type="GO" id="GO:0016765">
    <property type="term" value="F:transferase activity, transferring alkyl or aryl (other than methyl) groups"/>
    <property type="evidence" value="ECO:0007669"/>
    <property type="project" value="InterPro"/>
</dbReference>
<dbReference type="AlphaFoldDB" id="A0A4R4RTQ9"/>
<keyword evidence="4" id="KW-0472">Membrane</keyword>
<dbReference type="Proteomes" id="UP000295621">
    <property type="component" value="Unassembled WGS sequence"/>
</dbReference>
<dbReference type="RefSeq" id="WP_131980287.1">
    <property type="nucleotide sequence ID" value="NZ_SMKL01000009.1"/>
</dbReference>
<evidence type="ECO:0000313" key="5">
    <source>
        <dbReference type="EMBL" id="TDC53437.1"/>
    </source>
</evidence>
<keyword evidence="6" id="KW-1185">Reference proteome</keyword>
<dbReference type="CDD" id="cd13964">
    <property type="entry name" value="PT_UbiA_1"/>
    <property type="match status" value="1"/>
</dbReference>
<evidence type="ECO:0000313" key="6">
    <source>
        <dbReference type="Proteomes" id="UP000295621"/>
    </source>
</evidence>
<dbReference type="EMBL" id="SMKL01000009">
    <property type="protein sequence ID" value="TDC53437.1"/>
    <property type="molecule type" value="Genomic_DNA"/>
</dbReference>
<evidence type="ECO:0000256" key="3">
    <source>
        <dbReference type="ARBA" id="ARBA00022989"/>
    </source>
</evidence>
<evidence type="ECO:0000256" key="1">
    <source>
        <dbReference type="ARBA" id="ARBA00004141"/>
    </source>
</evidence>
<dbReference type="InterPro" id="IPR050475">
    <property type="entry name" value="Prenyltransferase_related"/>
</dbReference>
<sequence length="363" mass="35724">MRFRDVVELVRAPAALTVPGDSLAGAAAAGFPYGARTAVTPLASACLYWAGMALNDYADRDLDRLERPERPIPSGRVTPSQALGLAAGLTAAGLGLAAAAGGRPALRVAVPLAATVWAYDLLVKPTPAGPVAMAAARGLDVLLGAGGRERAAALPALAVAVHTAGVTVLSRGEVHGASPSSGRFAVGATAAASLAAALPALRRAAVPSGAASVRSVGPALSAVHPALSAVHPALSAVAPDRSSRWSSAVGSDRRPLTRVSALPSDTTADLQRGNRRFLPAGSARGLAAAGFAGVYAATVGRAQLGAARQPDAATVRSATGAGVRGVIPLQSALLARAGAVVLAGAVVGIGPAVRALSKVVSPT</sequence>
<dbReference type="GO" id="GO:0016020">
    <property type="term" value="C:membrane"/>
    <property type="evidence" value="ECO:0007669"/>
    <property type="project" value="UniProtKB-SubCell"/>
</dbReference>
<dbReference type="InterPro" id="IPR000537">
    <property type="entry name" value="UbiA_prenyltransferase"/>
</dbReference>
<dbReference type="Gene3D" id="1.10.357.140">
    <property type="entry name" value="UbiA prenyltransferase"/>
    <property type="match status" value="1"/>
</dbReference>
<evidence type="ECO:0000256" key="2">
    <source>
        <dbReference type="ARBA" id="ARBA00022692"/>
    </source>
</evidence>
<dbReference type="NCBIfam" id="NF045897">
    <property type="entry name" value="SCO3242_trans"/>
    <property type="match status" value="1"/>
</dbReference>
<comment type="caution">
    <text evidence="5">The sequence shown here is derived from an EMBL/GenBank/DDBJ whole genome shotgun (WGS) entry which is preliminary data.</text>
</comment>
<name>A0A4R4RTQ9_9ACTN</name>
<gene>
    <name evidence="5" type="ORF">E1212_05910</name>
</gene>
<reference evidence="5 6" key="1">
    <citation type="submission" date="2019-02" db="EMBL/GenBank/DDBJ databases">
        <title>Draft genome sequences of novel Actinobacteria.</title>
        <authorList>
            <person name="Sahin N."/>
            <person name="Ay H."/>
            <person name="Saygin H."/>
        </authorList>
    </citation>
    <scope>NUCLEOTIDE SEQUENCE [LARGE SCALE GENOMIC DNA]</scope>
    <source>
        <strain evidence="5 6">KC603</strain>
    </source>
</reference>
<dbReference type="InterPro" id="IPR044878">
    <property type="entry name" value="UbiA_sf"/>
</dbReference>
<evidence type="ECO:0000256" key="4">
    <source>
        <dbReference type="ARBA" id="ARBA00023136"/>
    </source>
</evidence>
<dbReference type="PANTHER" id="PTHR42723">
    <property type="entry name" value="CHLOROPHYLL SYNTHASE"/>
    <property type="match status" value="1"/>
</dbReference>
<keyword evidence="3" id="KW-1133">Transmembrane helix</keyword>
<dbReference type="PANTHER" id="PTHR42723:SF1">
    <property type="entry name" value="CHLOROPHYLL SYNTHASE, CHLOROPLASTIC"/>
    <property type="match status" value="1"/>
</dbReference>
<protein>
    <submittedName>
        <fullName evidence="5">4-hydroxybenzoate polyprenyltransferase</fullName>
    </submittedName>
</protein>
<organism evidence="5 6">
    <name type="scientific">Jiangella ureilytica</name>
    <dbReference type="NCBI Taxonomy" id="2530374"/>
    <lineage>
        <taxon>Bacteria</taxon>
        <taxon>Bacillati</taxon>
        <taxon>Actinomycetota</taxon>
        <taxon>Actinomycetes</taxon>
        <taxon>Jiangellales</taxon>
        <taxon>Jiangellaceae</taxon>
        <taxon>Jiangella</taxon>
    </lineage>
</organism>
<accession>A0A4R4RTQ9</accession>
<proteinExistence type="predicted"/>
<keyword evidence="2" id="KW-0812">Transmembrane</keyword>
<dbReference type="OrthoDB" id="2908954at2"/>